<evidence type="ECO:0000256" key="4">
    <source>
        <dbReference type="ARBA" id="ARBA00022989"/>
    </source>
</evidence>
<dbReference type="Proteomes" id="UP000295418">
    <property type="component" value="Unassembled WGS sequence"/>
</dbReference>
<evidence type="ECO:0000313" key="9">
    <source>
        <dbReference type="Proteomes" id="UP000295418"/>
    </source>
</evidence>
<name>A0A4V2WPY2_9BACL</name>
<organism evidence="8 9">
    <name type="scientific">Paenibacillus albiflavus</name>
    <dbReference type="NCBI Taxonomy" id="2545760"/>
    <lineage>
        <taxon>Bacteria</taxon>
        <taxon>Bacillati</taxon>
        <taxon>Bacillota</taxon>
        <taxon>Bacilli</taxon>
        <taxon>Bacillales</taxon>
        <taxon>Paenibacillaceae</taxon>
        <taxon>Paenibacillus</taxon>
    </lineage>
</organism>
<evidence type="ECO:0000256" key="1">
    <source>
        <dbReference type="ARBA" id="ARBA00004651"/>
    </source>
</evidence>
<dbReference type="InterPro" id="IPR003740">
    <property type="entry name" value="YitT"/>
</dbReference>
<proteinExistence type="predicted"/>
<accession>A0A4V2WPY2</accession>
<dbReference type="PANTHER" id="PTHR33545">
    <property type="entry name" value="UPF0750 MEMBRANE PROTEIN YITT-RELATED"/>
    <property type="match status" value="1"/>
</dbReference>
<gene>
    <name evidence="8" type="ORF">E0485_02640</name>
</gene>
<feature type="transmembrane region" description="Helical" evidence="6">
    <location>
        <begin position="88"/>
        <end position="107"/>
    </location>
</feature>
<feature type="transmembrane region" description="Helical" evidence="6">
    <location>
        <begin position="50"/>
        <end position="76"/>
    </location>
</feature>
<dbReference type="InterPro" id="IPR019264">
    <property type="entry name" value="DUF2179"/>
</dbReference>
<dbReference type="OrthoDB" id="1758221at2"/>
<feature type="transmembrane region" description="Helical" evidence="6">
    <location>
        <begin position="161"/>
        <end position="182"/>
    </location>
</feature>
<dbReference type="PANTHER" id="PTHR33545:SF10">
    <property type="entry name" value="UPF0750 MEMBRANE PROTEIN YPJC"/>
    <property type="match status" value="1"/>
</dbReference>
<protein>
    <submittedName>
        <fullName evidence="8">YitT family protein</fullName>
    </submittedName>
</protein>
<dbReference type="RefSeq" id="WP_132416481.1">
    <property type="nucleotide sequence ID" value="NZ_SKFG01000001.1"/>
</dbReference>
<dbReference type="Pfam" id="PF02588">
    <property type="entry name" value="YitT_membrane"/>
    <property type="match status" value="1"/>
</dbReference>
<dbReference type="PIRSF" id="PIRSF006483">
    <property type="entry name" value="Membrane_protein_YitT"/>
    <property type="match status" value="1"/>
</dbReference>
<evidence type="ECO:0000256" key="6">
    <source>
        <dbReference type="SAM" id="Phobius"/>
    </source>
</evidence>
<evidence type="ECO:0000256" key="2">
    <source>
        <dbReference type="ARBA" id="ARBA00022475"/>
    </source>
</evidence>
<dbReference type="Pfam" id="PF10035">
    <property type="entry name" value="DUF2179"/>
    <property type="match status" value="1"/>
</dbReference>
<dbReference type="InterPro" id="IPR051461">
    <property type="entry name" value="UPF0750_membrane"/>
</dbReference>
<keyword evidence="4 6" id="KW-1133">Transmembrane helix</keyword>
<evidence type="ECO:0000259" key="7">
    <source>
        <dbReference type="Pfam" id="PF10035"/>
    </source>
</evidence>
<keyword evidence="9" id="KW-1185">Reference proteome</keyword>
<dbReference type="CDD" id="cd16380">
    <property type="entry name" value="YitT_C"/>
    <property type="match status" value="1"/>
</dbReference>
<keyword evidence="2" id="KW-1003">Cell membrane</keyword>
<comment type="subcellular location">
    <subcellularLocation>
        <location evidence="1">Cell membrane</location>
        <topology evidence="1">Multi-pass membrane protein</topology>
    </subcellularLocation>
</comment>
<feature type="transmembrane region" description="Helical" evidence="6">
    <location>
        <begin position="122"/>
        <end position="140"/>
    </location>
</feature>
<dbReference type="EMBL" id="SKFG01000001">
    <property type="protein sequence ID" value="TCZ81192.1"/>
    <property type="molecule type" value="Genomic_DNA"/>
</dbReference>
<evidence type="ECO:0000256" key="5">
    <source>
        <dbReference type="ARBA" id="ARBA00023136"/>
    </source>
</evidence>
<dbReference type="Gene3D" id="3.30.70.120">
    <property type="match status" value="1"/>
</dbReference>
<keyword evidence="3 6" id="KW-0812">Transmembrane</keyword>
<reference evidence="8 9" key="1">
    <citation type="submission" date="2019-03" db="EMBL/GenBank/DDBJ databases">
        <authorList>
            <person name="Kim M.K.M."/>
        </authorList>
    </citation>
    <scope>NUCLEOTIDE SEQUENCE [LARGE SCALE GENOMIC DNA]</scope>
    <source>
        <strain evidence="8 9">18JY21-1</strain>
    </source>
</reference>
<keyword evidence="5 6" id="KW-0472">Membrane</keyword>
<comment type="caution">
    <text evidence="8">The sequence shown here is derived from an EMBL/GenBank/DDBJ whole genome shotgun (WGS) entry which is preliminary data.</text>
</comment>
<evidence type="ECO:0000313" key="8">
    <source>
        <dbReference type="EMBL" id="TCZ81192.1"/>
    </source>
</evidence>
<evidence type="ECO:0000256" key="3">
    <source>
        <dbReference type="ARBA" id="ARBA00022692"/>
    </source>
</evidence>
<dbReference type="GO" id="GO:0005886">
    <property type="term" value="C:plasma membrane"/>
    <property type="evidence" value="ECO:0007669"/>
    <property type="project" value="UniProtKB-SubCell"/>
</dbReference>
<dbReference type="AlphaFoldDB" id="A0A4V2WPY2"/>
<feature type="domain" description="DUF2179" evidence="7">
    <location>
        <begin position="235"/>
        <end position="289"/>
    </location>
</feature>
<dbReference type="InterPro" id="IPR015867">
    <property type="entry name" value="N-reg_PII/ATP_PRibTrfase_C"/>
</dbReference>
<sequence length="295" mass="32790">MLEVILVQSNPFISHLRNLIPISIGTAIFAYGLHIIVIPNQLMEGGLTGIALLLNYVLSIPTSLTTLVLNIPLFYIGWKAFGGKTMFYTIYGTLSLSFFLWVMEYFIKNNWIDTFHAEQDYILAALYAGVTLGIGLGIVFRYGGTTGGVDILARLGNKKRGWSVGQVMFGMDILVIGSSLFYIPLVKVLYTLVTVFIASRIIDYITEGAHAAKAFTIVTKNPRELSERITVEMERGVTLFHATGAYSNESKEVVYCVVPRQEMRKLREIIKSIDPTAFVIVGEVHDVLGEGFKTE</sequence>
<feature type="transmembrane region" description="Helical" evidence="6">
    <location>
        <begin position="19"/>
        <end position="38"/>
    </location>
</feature>